<protein>
    <submittedName>
        <fullName evidence="1">Uncharacterized protein</fullName>
    </submittedName>
</protein>
<dbReference type="AlphaFoldDB" id="A0A897N7K6"/>
<dbReference type="GeneID" id="68855612"/>
<evidence type="ECO:0000313" key="1">
    <source>
        <dbReference type="EMBL" id="QSG06376.1"/>
    </source>
</evidence>
<dbReference type="EMBL" id="CP064787">
    <property type="protein sequence ID" value="QSG06376.1"/>
    <property type="molecule type" value="Genomic_DNA"/>
</dbReference>
<dbReference type="RefSeq" id="WP_229112821.1">
    <property type="nucleotide sequence ID" value="NZ_CP064787.1"/>
</dbReference>
<sequence length="55" mass="6169">MEEIKKRPAITEPVLPGEDLAILYYTGPDGTEVGFIDADLNEIRSDTFVKIDDWA</sequence>
<gene>
    <name evidence="1" type="ORF">HSR121_2044</name>
</gene>
<accession>A0A897N7K6</accession>
<dbReference type="Proteomes" id="UP000663525">
    <property type="component" value="Chromosome"/>
</dbReference>
<proteinExistence type="predicted"/>
<organism evidence="1 2">
    <name type="scientific">Halapricum desulfuricans</name>
    <dbReference type="NCBI Taxonomy" id="2841257"/>
    <lineage>
        <taxon>Archaea</taxon>
        <taxon>Methanobacteriati</taxon>
        <taxon>Methanobacteriota</taxon>
        <taxon>Stenosarchaea group</taxon>
        <taxon>Halobacteria</taxon>
        <taxon>Halobacteriales</taxon>
        <taxon>Haloarculaceae</taxon>
        <taxon>Halapricum</taxon>
    </lineage>
</organism>
<evidence type="ECO:0000313" key="2">
    <source>
        <dbReference type="Proteomes" id="UP000663525"/>
    </source>
</evidence>
<name>A0A897N7K6_9EURY</name>
<reference evidence="1" key="1">
    <citation type="submission" date="2020-11" db="EMBL/GenBank/DDBJ databases">
        <title>Carbohydrate-dependent, anaerobic sulfur respiration: A novel catabolism in halophilic archaea.</title>
        <authorList>
            <person name="Sorokin D.Y."/>
            <person name="Messina E."/>
            <person name="Smedile F."/>
            <person name="La Cono V."/>
            <person name="Hallsworth J.E."/>
            <person name="Yakimov M.M."/>
        </authorList>
    </citation>
    <scope>NUCLEOTIDE SEQUENCE</scope>
    <source>
        <strain evidence="1">HSR12-1</strain>
    </source>
</reference>